<keyword evidence="3 5" id="KW-1133">Transmembrane helix</keyword>
<gene>
    <name evidence="7" type="ORF">SAMN04488134_104204</name>
</gene>
<dbReference type="OrthoDB" id="359441at2"/>
<evidence type="ECO:0000259" key="6">
    <source>
        <dbReference type="Pfam" id="PF04893"/>
    </source>
</evidence>
<feature type="transmembrane region" description="Helical" evidence="5">
    <location>
        <begin position="71"/>
        <end position="91"/>
    </location>
</feature>
<keyword evidence="2 5" id="KW-0812">Transmembrane</keyword>
<dbReference type="Pfam" id="PF04893">
    <property type="entry name" value="Yip1"/>
    <property type="match status" value="1"/>
</dbReference>
<evidence type="ECO:0000313" key="7">
    <source>
        <dbReference type="EMBL" id="SEO18265.1"/>
    </source>
</evidence>
<dbReference type="EMBL" id="FODJ01000004">
    <property type="protein sequence ID" value="SEO18265.1"/>
    <property type="molecule type" value="Genomic_DNA"/>
</dbReference>
<dbReference type="InterPro" id="IPR006977">
    <property type="entry name" value="Yip1_dom"/>
</dbReference>
<evidence type="ECO:0000256" key="5">
    <source>
        <dbReference type="SAM" id="Phobius"/>
    </source>
</evidence>
<evidence type="ECO:0000313" key="8">
    <source>
        <dbReference type="Proteomes" id="UP000199300"/>
    </source>
</evidence>
<feature type="domain" description="Yip1" evidence="6">
    <location>
        <begin position="13"/>
        <end position="179"/>
    </location>
</feature>
<feature type="transmembrane region" description="Helical" evidence="5">
    <location>
        <begin position="132"/>
        <end position="155"/>
    </location>
</feature>
<sequence>MRNELFKYPFYVCVRPFKGFWDLKYEEKGRTKLGLAILAILTIIVILKRQYSGFIVNFNNPNQLNSIDELIFIVFPFFLFAISNWSITTLMEGEGKFKEIVMVTAYALVPMVMVNSATIIISQFITREEVPLYYFLEGTALIWFLGLLFVGIMTVHQYTVAKTVGTFCLTLIVMGIIIFLGLLFFSLIQQMYAFIETIYREIVYRL</sequence>
<dbReference type="AlphaFoldDB" id="A0A1H8MLK9"/>
<dbReference type="GO" id="GO:0016020">
    <property type="term" value="C:membrane"/>
    <property type="evidence" value="ECO:0007669"/>
    <property type="project" value="UniProtKB-SubCell"/>
</dbReference>
<protein>
    <submittedName>
        <fullName evidence="7">Yip1 domain-containing protein</fullName>
    </submittedName>
</protein>
<evidence type="ECO:0000256" key="1">
    <source>
        <dbReference type="ARBA" id="ARBA00004141"/>
    </source>
</evidence>
<feature type="transmembrane region" description="Helical" evidence="5">
    <location>
        <begin position="103"/>
        <end position="126"/>
    </location>
</feature>
<dbReference type="STRING" id="872970.SAMN04488134_104204"/>
<reference evidence="7 8" key="1">
    <citation type="submission" date="2016-10" db="EMBL/GenBank/DDBJ databases">
        <authorList>
            <person name="de Groot N.N."/>
        </authorList>
    </citation>
    <scope>NUCLEOTIDE SEQUENCE [LARGE SCALE GENOMIC DNA]</scope>
    <source>
        <strain evidence="7 8">CGMCC 1.10434</strain>
    </source>
</reference>
<proteinExistence type="predicted"/>
<dbReference type="Proteomes" id="UP000199300">
    <property type="component" value="Unassembled WGS sequence"/>
</dbReference>
<keyword evidence="8" id="KW-1185">Reference proteome</keyword>
<evidence type="ECO:0000256" key="3">
    <source>
        <dbReference type="ARBA" id="ARBA00022989"/>
    </source>
</evidence>
<accession>A0A1H8MLK9</accession>
<feature type="transmembrane region" description="Helical" evidence="5">
    <location>
        <begin position="167"/>
        <end position="188"/>
    </location>
</feature>
<dbReference type="RefSeq" id="WP_091496697.1">
    <property type="nucleotide sequence ID" value="NZ_FODJ01000004.1"/>
</dbReference>
<feature type="transmembrane region" description="Helical" evidence="5">
    <location>
        <begin position="33"/>
        <end position="51"/>
    </location>
</feature>
<name>A0A1H8MLK9_9BACI</name>
<keyword evidence="4 5" id="KW-0472">Membrane</keyword>
<organism evidence="7 8">
    <name type="scientific">Amphibacillus marinus</name>
    <dbReference type="NCBI Taxonomy" id="872970"/>
    <lineage>
        <taxon>Bacteria</taxon>
        <taxon>Bacillati</taxon>
        <taxon>Bacillota</taxon>
        <taxon>Bacilli</taxon>
        <taxon>Bacillales</taxon>
        <taxon>Bacillaceae</taxon>
        <taxon>Amphibacillus</taxon>
    </lineage>
</organism>
<evidence type="ECO:0000256" key="4">
    <source>
        <dbReference type="ARBA" id="ARBA00023136"/>
    </source>
</evidence>
<evidence type="ECO:0000256" key="2">
    <source>
        <dbReference type="ARBA" id="ARBA00022692"/>
    </source>
</evidence>
<comment type="subcellular location">
    <subcellularLocation>
        <location evidence="1">Membrane</location>
        <topology evidence="1">Multi-pass membrane protein</topology>
    </subcellularLocation>
</comment>